<dbReference type="Proteomes" id="UP000737018">
    <property type="component" value="Unassembled WGS sequence"/>
</dbReference>
<dbReference type="EMBL" id="JRKL02004103">
    <property type="protein sequence ID" value="KAF3953381.1"/>
    <property type="molecule type" value="Genomic_DNA"/>
</dbReference>
<gene>
    <name evidence="2" type="ORF">CMV_021166</name>
</gene>
<organism evidence="2 3">
    <name type="scientific">Castanea mollissima</name>
    <name type="common">Chinese chestnut</name>
    <dbReference type="NCBI Taxonomy" id="60419"/>
    <lineage>
        <taxon>Eukaryota</taxon>
        <taxon>Viridiplantae</taxon>
        <taxon>Streptophyta</taxon>
        <taxon>Embryophyta</taxon>
        <taxon>Tracheophyta</taxon>
        <taxon>Spermatophyta</taxon>
        <taxon>Magnoliopsida</taxon>
        <taxon>eudicotyledons</taxon>
        <taxon>Gunneridae</taxon>
        <taxon>Pentapetalae</taxon>
        <taxon>rosids</taxon>
        <taxon>fabids</taxon>
        <taxon>Fagales</taxon>
        <taxon>Fagaceae</taxon>
        <taxon>Castanea</taxon>
    </lineage>
</organism>
<reference evidence="2" key="1">
    <citation type="submission" date="2020-03" db="EMBL/GenBank/DDBJ databases">
        <title>Castanea mollissima Vanexum genome sequencing.</title>
        <authorList>
            <person name="Staton M."/>
        </authorList>
    </citation>
    <scope>NUCLEOTIDE SEQUENCE</scope>
    <source>
        <tissue evidence="2">Leaf</tissue>
    </source>
</reference>
<comment type="caution">
    <text evidence="2">The sequence shown here is derived from an EMBL/GenBank/DDBJ whole genome shotgun (WGS) entry which is preliminary data.</text>
</comment>
<sequence>MLLFHKSKPKPIYWLCWQRIGDVGGGYGFAGVREIFALVDRVYAELEVGRDSSIFIFNKHNTRVVSRIPSAHGRFLFISIDLDGPGIMSCNRNTALDSSLSSSSSSSSPPFNYGLRTLQG</sequence>
<evidence type="ECO:0000313" key="2">
    <source>
        <dbReference type="EMBL" id="KAF3953381.1"/>
    </source>
</evidence>
<evidence type="ECO:0000313" key="3">
    <source>
        <dbReference type="Proteomes" id="UP000737018"/>
    </source>
</evidence>
<keyword evidence="3" id="KW-1185">Reference proteome</keyword>
<feature type="region of interest" description="Disordered" evidence="1">
    <location>
        <begin position="98"/>
        <end position="120"/>
    </location>
</feature>
<protein>
    <submittedName>
        <fullName evidence="2">Uncharacterized protein</fullName>
    </submittedName>
</protein>
<dbReference type="AlphaFoldDB" id="A0A8J4VLX7"/>
<name>A0A8J4VLX7_9ROSI</name>
<accession>A0A8J4VLX7</accession>
<proteinExistence type="predicted"/>
<evidence type="ECO:0000256" key="1">
    <source>
        <dbReference type="SAM" id="MobiDB-lite"/>
    </source>
</evidence>
<feature type="compositionally biased region" description="Low complexity" evidence="1">
    <location>
        <begin position="98"/>
        <end position="108"/>
    </location>
</feature>